<keyword evidence="7" id="KW-1133">Transmembrane helix</keyword>
<dbReference type="GO" id="GO:0016705">
    <property type="term" value="F:oxidoreductase activity, acting on paired donors, with incorporation or reduction of molecular oxygen"/>
    <property type="evidence" value="ECO:0007669"/>
    <property type="project" value="InterPro"/>
</dbReference>
<organism evidence="12 13">
    <name type="scientific">Tetrapyrgos nigripes</name>
    <dbReference type="NCBI Taxonomy" id="182062"/>
    <lineage>
        <taxon>Eukaryota</taxon>
        <taxon>Fungi</taxon>
        <taxon>Dikarya</taxon>
        <taxon>Basidiomycota</taxon>
        <taxon>Agaricomycotina</taxon>
        <taxon>Agaricomycetes</taxon>
        <taxon>Agaricomycetidae</taxon>
        <taxon>Agaricales</taxon>
        <taxon>Marasmiineae</taxon>
        <taxon>Marasmiaceae</taxon>
        <taxon>Tetrapyrgos</taxon>
    </lineage>
</organism>
<comment type="subcellular location">
    <subcellularLocation>
        <location evidence="2">Membrane</location>
        <topology evidence="2">Single-pass membrane protein</topology>
    </subcellularLocation>
</comment>
<dbReference type="PANTHER" id="PTHR46300">
    <property type="entry name" value="P450, PUTATIVE (EUROFUNG)-RELATED-RELATED"/>
    <property type="match status" value="1"/>
</dbReference>
<evidence type="ECO:0000313" key="12">
    <source>
        <dbReference type="EMBL" id="KAF5338126.1"/>
    </source>
</evidence>
<keyword evidence="10" id="KW-0503">Monooxygenase</keyword>
<gene>
    <name evidence="12" type="ORF">D9758_015375</name>
</gene>
<comment type="cofactor">
    <cofactor evidence="1">
        <name>heme</name>
        <dbReference type="ChEBI" id="CHEBI:30413"/>
    </cofactor>
</comment>
<evidence type="ECO:0000256" key="8">
    <source>
        <dbReference type="ARBA" id="ARBA00023002"/>
    </source>
</evidence>
<dbReference type="GO" id="GO:0004497">
    <property type="term" value="F:monooxygenase activity"/>
    <property type="evidence" value="ECO:0007669"/>
    <property type="project" value="UniProtKB-KW"/>
</dbReference>
<dbReference type="GO" id="GO:0016020">
    <property type="term" value="C:membrane"/>
    <property type="evidence" value="ECO:0007669"/>
    <property type="project" value="UniProtKB-SubCell"/>
</dbReference>
<keyword evidence="11" id="KW-0472">Membrane</keyword>
<dbReference type="GO" id="GO:0005506">
    <property type="term" value="F:iron ion binding"/>
    <property type="evidence" value="ECO:0007669"/>
    <property type="project" value="InterPro"/>
</dbReference>
<sequence length="91" mass="10123">MNAICVGRHVANNSLFITIATILWTMRLEGRKDSNGNVVLPNVNAEEESGILSRPPRFAITATPRFPDADTFIREARDEVVEENLARLATK</sequence>
<keyword evidence="6" id="KW-0479">Metal-binding</keyword>
<evidence type="ECO:0000256" key="10">
    <source>
        <dbReference type="ARBA" id="ARBA00023033"/>
    </source>
</evidence>
<evidence type="ECO:0000313" key="13">
    <source>
        <dbReference type="Proteomes" id="UP000559256"/>
    </source>
</evidence>
<keyword evidence="4" id="KW-0349">Heme</keyword>
<keyword evidence="8" id="KW-0560">Oxidoreductase</keyword>
<keyword evidence="13" id="KW-1185">Reference proteome</keyword>
<name>A0A8H5FIK2_9AGAR</name>
<dbReference type="Proteomes" id="UP000559256">
    <property type="component" value="Unassembled WGS sequence"/>
</dbReference>
<dbReference type="Gene3D" id="1.10.630.10">
    <property type="entry name" value="Cytochrome P450"/>
    <property type="match status" value="1"/>
</dbReference>
<dbReference type="InterPro" id="IPR036396">
    <property type="entry name" value="Cyt_P450_sf"/>
</dbReference>
<keyword evidence="9" id="KW-0408">Iron</keyword>
<evidence type="ECO:0000256" key="6">
    <source>
        <dbReference type="ARBA" id="ARBA00022723"/>
    </source>
</evidence>
<dbReference type="InterPro" id="IPR050364">
    <property type="entry name" value="Cytochrome_P450_fung"/>
</dbReference>
<evidence type="ECO:0000256" key="5">
    <source>
        <dbReference type="ARBA" id="ARBA00022692"/>
    </source>
</evidence>
<evidence type="ECO:0000256" key="7">
    <source>
        <dbReference type="ARBA" id="ARBA00022989"/>
    </source>
</evidence>
<accession>A0A8H5FIK2</accession>
<dbReference type="AlphaFoldDB" id="A0A8H5FIK2"/>
<comment type="caution">
    <text evidence="12">The sequence shown here is derived from an EMBL/GenBank/DDBJ whole genome shotgun (WGS) entry which is preliminary data.</text>
</comment>
<evidence type="ECO:0000256" key="4">
    <source>
        <dbReference type="ARBA" id="ARBA00022617"/>
    </source>
</evidence>
<dbReference type="OrthoDB" id="3934656at2759"/>
<dbReference type="EMBL" id="JAACJM010000200">
    <property type="protein sequence ID" value="KAF5338126.1"/>
    <property type="molecule type" value="Genomic_DNA"/>
</dbReference>
<comment type="similarity">
    <text evidence="3">Belongs to the cytochrome P450 family.</text>
</comment>
<evidence type="ECO:0000256" key="2">
    <source>
        <dbReference type="ARBA" id="ARBA00004167"/>
    </source>
</evidence>
<dbReference type="PANTHER" id="PTHR46300:SF2">
    <property type="entry name" value="CYTOCHROME P450 MONOOXYGENASE ALNH-RELATED"/>
    <property type="match status" value="1"/>
</dbReference>
<reference evidence="12 13" key="1">
    <citation type="journal article" date="2020" name="ISME J.">
        <title>Uncovering the hidden diversity of litter-decomposition mechanisms in mushroom-forming fungi.</title>
        <authorList>
            <person name="Floudas D."/>
            <person name="Bentzer J."/>
            <person name="Ahren D."/>
            <person name="Johansson T."/>
            <person name="Persson P."/>
            <person name="Tunlid A."/>
        </authorList>
    </citation>
    <scope>NUCLEOTIDE SEQUENCE [LARGE SCALE GENOMIC DNA]</scope>
    <source>
        <strain evidence="12 13">CBS 291.85</strain>
    </source>
</reference>
<proteinExistence type="inferred from homology"/>
<evidence type="ECO:0000256" key="9">
    <source>
        <dbReference type="ARBA" id="ARBA00023004"/>
    </source>
</evidence>
<evidence type="ECO:0000256" key="1">
    <source>
        <dbReference type="ARBA" id="ARBA00001971"/>
    </source>
</evidence>
<protein>
    <submittedName>
        <fullName evidence="12">Uncharacterized protein</fullName>
    </submittedName>
</protein>
<dbReference type="GO" id="GO:0020037">
    <property type="term" value="F:heme binding"/>
    <property type="evidence" value="ECO:0007669"/>
    <property type="project" value="InterPro"/>
</dbReference>
<keyword evidence="5" id="KW-0812">Transmembrane</keyword>
<evidence type="ECO:0000256" key="3">
    <source>
        <dbReference type="ARBA" id="ARBA00010617"/>
    </source>
</evidence>
<evidence type="ECO:0000256" key="11">
    <source>
        <dbReference type="ARBA" id="ARBA00023136"/>
    </source>
</evidence>